<dbReference type="InterPro" id="IPR000571">
    <property type="entry name" value="Znf_CCCH"/>
</dbReference>
<dbReference type="SUPFAM" id="SSF56672">
    <property type="entry name" value="DNA/RNA polymerases"/>
    <property type="match status" value="1"/>
</dbReference>
<feature type="region of interest" description="Disordered" evidence="7">
    <location>
        <begin position="1"/>
        <end position="21"/>
    </location>
</feature>
<feature type="compositionally biased region" description="Low complexity" evidence="7">
    <location>
        <begin position="810"/>
        <end position="822"/>
    </location>
</feature>
<feature type="compositionally biased region" description="Polar residues" evidence="7">
    <location>
        <begin position="1"/>
        <end position="14"/>
    </location>
</feature>
<dbReference type="WBParaSite" id="maker-uti_cns_0000750-snap-gene-0.3-mRNA-1">
    <property type="protein sequence ID" value="maker-uti_cns_0000750-snap-gene-0.3-mRNA-1"/>
    <property type="gene ID" value="maker-uti_cns_0000750-snap-gene-0.3"/>
</dbReference>
<feature type="region of interest" description="Disordered" evidence="7">
    <location>
        <begin position="4639"/>
        <end position="4667"/>
    </location>
</feature>
<dbReference type="InterPro" id="IPR001878">
    <property type="entry name" value="Znf_CCHC"/>
</dbReference>
<dbReference type="InterPro" id="IPR011010">
    <property type="entry name" value="DNA_brk_join_enz"/>
</dbReference>
<evidence type="ECO:0000259" key="9">
    <source>
        <dbReference type="PROSITE" id="PS50158"/>
    </source>
</evidence>
<feature type="region of interest" description="Disordered" evidence="7">
    <location>
        <begin position="4558"/>
        <end position="4610"/>
    </location>
</feature>
<dbReference type="Pfam" id="PF17921">
    <property type="entry name" value="Integrase_H2C2"/>
    <property type="match status" value="1"/>
</dbReference>
<dbReference type="PANTHER" id="PTHR24198">
    <property type="entry name" value="ANKYRIN REPEAT AND PROTEIN KINASE DOMAIN-CONTAINING PROTEIN"/>
    <property type="match status" value="1"/>
</dbReference>
<dbReference type="Gene3D" id="1.10.340.70">
    <property type="match status" value="1"/>
</dbReference>
<evidence type="ECO:0000313" key="12">
    <source>
        <dbReference type="WBParaSite" id="maker-uti_cns_0000750-snap-gene-0.3-mRNA-1"/>
    </source>
</evidence>
<sequence length="4967" mass="549379">MVYGFQSSRNSSSDGGHATETDMMNSRLDFFGFSFNRPSGQSSRPKGTRHWARSGRSPAWISLAAINGNVLKLEQLLQRGADPDSKDATGRSAIHWASERGQEGAVRLLINWMAQVDLQDNDGQSPLHLAAWHDHSIIVELLTEAHADVNIKRTFGASALHIAAGKGFEKVVKLLLSSRADSNSKRVDHVTPLLLAAQKGYTILLRAMLSKANADPNLSDNRGVTPLCAAAYSGSSDSIAELVLAGADPKALLHDEKESVLHAAACAGREEVIQQLLKEGCDPSIKNRAGLTAAVMACVLGQCETLVQLMRHSSTVNQLPDYSSLDSVVALRQLLDDQSSKIDTQASSITDPATNSDSNKYEVSLSKNLHSTLNSAGFIQERAKIQSALAEVTQSIVRSRLDFGEFVEHDIHFVGSFPEGWSSSLVRLDGRTDHGSDIDVTVIDRNRVIHFEETCECDKSLGIYAIEVQNGHVYCPNTAENPAQSWFGMDWKPAVDLVWAVRSCSYPPIELLQQPLYEKSNIDPAVLQDLKSTLSQPEFPCHLVTAASPGLEAISCEPDGSFHFHPFLMQPVMKARSTEIHWDNIQYEDLYDAVRSLLLRLGKNDCTSDHELQSLLKDASRIPDYAFSARQCLIVMSYMKFGKLDEALHVLSTGASKALLRKGIRLEFKAADQQDYTEVVWKQIKHCDSAWKFCFEHDTQLALNFLPQSLIELFPVTCLYINWYYINFDAFWKSLKLAMNASVSFIESSAWFEEILETDTSDVQDLLTALEFCSDEQLLGALGCSSRSNATGTQCPTDPRQKELDTDNTSRSSQSSGRGAAAFEPQGGWSGGRGPTGAVGGDLDKELELAEKRVRLLTLRKQETALEADARDLRRRNDPPGEMSCLSERVLNEGPNLESEGTVAGGAYRPVEHLSSRKQKDAGLATTVDKSGHVSMKSKSAAVESMSFGDWITGNANALIHMLHDSKLVRLSETGTVDVSELVEYLRINARVGELFDLGFDRPKVMRFDDECRTQKQQNQSWNQPASDLGLVAAYLMAPGKSDQANARATRKGGQGICFDFNRAGGCSRAQCRFAHRCRRQAYRSCGIHPDDQMLAGIKYLPPGSREPVYLIDTRLPFGAAASVYCFQKLSSAIRLMMIKRGFNNTEAYIDYLAFCGSLTECRDFYLELKSLVVRLGFEINEEKCVPPTQCMVFLGIRFDSVAGTMSLPPEKLEELQLLLKDCLAKPRLSKWILRRVIGKLNWAAQVVPHGRPFLRDLIDAADSLKSPSHRVKMNTPLHSCLLWWRLALESRRSRPTWQPNKPCLAMETDACGLGGAAILQDSNGCRDWLYFNWSADAEAEYENLPINYKEAVTVLLAVICWGSQLFGYRIGVFCDNGNKGSSREPIILRLLQQLALLCVQNELDLKVLHVPGNFQLLADPGSRLHSRTASHVGPQARRLLSLAYASSSRRSLSSAVASWLRHCQAVGTDPVNSTVATLLNYLAELCFTRLRSPSSLRIRQRGRHHEASPVLLLVRGSRRALSGTPRRAQALSPDDLLRIRRTIHDSDPRGVACWAAILCGWWAMLRKSSLFPESAGVQALQRRDLRAVPSGLVLSLRHSKTNQFGARVHRVLLPKLSGGHPLCPTEAMMRHLRVNGISAPSTPLFSASSGSKRVNLSASYFVRFLRNSLRCAGLQGQGVLYSAHSLRRGGATWCLRAELAEDEIKAVGDWRSDARGATYLRWEKWTKSSIQQPASTQQPAAPSSQRKRGPGKNTFAHALQRKALQALRAAVELHTHQRTAGPMPETALQCAVCGEWKNNANQLSSHKRNSHPSVVRAEKEQKLIEARAKVPARVAVAEHPSTVDVEALCVFLASSLGGRKKPATFREIRCYLKRLMQRLDITSFNQLISEDLRDKISEYLNSLSYSILKQMQIVDGGMHQQLTSYRQSTKYWTASSMGSKAEYYAKLVDRREEELLTGEQIAAVFQMKDAVLAEARSTKDRTVTYLAVGMVICFGDGNANRQGVASTCLISDARLKVQSHKSNAKHGSAWASVAPCADLLMQLLAQRFAERPKDDDLALVFPYGSFDRLFYQYRERYSPLLKNVTVSNFRQWLEVMGLSNCSAEEQRLMADHQNHNEGVQRQFYQGQTKERRKKGRDLTKKLASSATALQEDILSAKAPIQGSRLQRAANELAGGIDGDNYDLDSILHRMENLPSADMDSVSVAGPSATASRAPPPCRWQKTAPVLLAAGGAVPGDAVPGATVSGAAVPSDTVAGAVLLDTVLSDAVLLALYGNSDNDIDGAVVSASAGDGVASTSAADAAAGNASADVAVHIGSGRRLARKRPPARAPADSAAKRQKIQPGSLVLGYWPTDGENWWPAMVCLPRRGTNCTKSFCSKQIHVQFFDEPPSSAWLHQWRFASGAEAAPKNASKQLCQAYQRMTEASKFEDCVSIIPSLQLRSTKPIRSLWISWSPAVEFLIGWLRKLLLRLSRRDIRAATMTLSGHGCFSRHQYLQGNATNATCSFCNSASGAVRSSSSCNCCNFLASTSPDAMDGSLPTDCSRSRASLSPALSSAIRLLSSWQRLSAASRSSDCLTRAFLPCSRMERAMPAEAATASAVSGATLSAALLEESAAMVYGFQSSRNSSSDGGHVTETDMMNSRLDFFGFSFNRPHMSLPTDCQYYETNKGYDLVSKLVLPDAAEWGRYRLRDNFLVEDTSNWAETYQDIQPAADIGHRLGKLNIALMAAKAENTKPEDKARETFSHDDITRELNTQTDHHLHHIKRTRTPEFMERTFHEIAAFTQLSRTRLRAACRFRPGAHLQIHCHTVGWTPTCDTMYHANMLSYIVRTAKDKGLLLPQENALALCMIDFALLAVPLLRSKAEAQRATVDVYARSDYAVEVSKTIYSGINFIYLNRHFVGGSDVMVPMKRHHEKWGLHIVNHTLPDPIASRARQKATEEAYITFNSADFGSGKGFNCRAQRQNANTKANAEQSRCGRESRHCGCCCSRAGIPAQTSCKKILGEQFQAVQKTVSEQFFSQDPAVEPSRQDLLEDGAVHPATPVSSLPSRSAPPASIAPLALRSSASSGDEQKAMTVCWRTKDSGRALQHAVSIRILPGYSPFLNPSEFANSCLKAKIKSRLAQPDIVGEEAVAPEGVNQEEWRYMLLERVARESLPEAVTPDKAGREPYRKISNEKYDLIVAAIVVVLSTFRDGWTGGCKHLRQRQASRLEQVAEVALRFRLATPSGIGSLSRVALFNFLLQSLRPVGSDYDTPKPTALSRTTSASDYDEFNMFNERDESRCSSRLDQHISSSRPAAADAAAAAAINDFGQQPTPRRGARSDVSDDPPDELLQGLDNIGRNITHQDVRTMMAALQQQMERPVSKQVKTVKFTPSQDIHVWLAAFEQRCEMERIVDPFEMKQHLIASLDLATAYPALLGMNLPRFASYEEVKQRLIERFARHGGADEYRELLRRRQQGKNESAEEFADALRTLGERAYPRMHPEDREKEIADQFLAGIRTPDLRERLYWVRPNNLLAAIRELRRLEGAKELAQRTAQPPVRMLDGEQDGDPKPDVTAQALLTLTDLIEKQQRLLDHLVQRDQQQIASPPKRAIICYSCGQPGHRNTQCPMRQNQGNGQAESDNGTALREVQAQVTWQTPRGHQKKRMSAVQAPMPSPTVTRHSVMSSRTVSDCEKLLGVSFMREHCQNLDFAQGMLTFNNGTCIPVRYSRRELQTRRVYTSEKCTLPPRSSALLAVRLDDGHPENRGSPSIVELVKSRLHPSCNALEAAPALMTMPEGRGYIEVVNTADSEVFLQAGIRVGVATPLRTADLMYLSETPEPEVRQLSKSPEESSIAWLDEVEINSELSKEQHQRVRDLLVECQAAFSKHLLDAGLTHLLNHRKGKDHANADALSRRPEAPPISFEHGRLLEQPGSTARPGDDHDLEPDLDPTPEATARAALLKTVHSRCLEAETDLDEDLEATAPAAFQHDAHRCSQRLETGLDDNPEATATTALCRDAHAARCNLETNLDEDLEATVDTDLLDDAQDYRSRTLETPTDQDSKATAPAALLMTARNATPGKQFNYNPSEPFAEISRRVDRGQNLAPAARSKLCPPGRQTAAHRLCGKSSPPLRHRPVQEKTHPELTTTEPTATAASDEACFTCCVPPYSQESPGLGSGGMRAAPSAEFSVTRATMRTSKRDQRTYADVVRQSPSERPNPDADKTVPCDRPGAIKAETAVVMTPQPCRDVLTDFLKLPMTRQQFVEAQRADRAISYVLNLVKDEAPKPEFDARLRLTKEQRNLLGYYENLQEDNGLLLIDLSDGQQPPKVVLPEALDAQVLQELHSSPLCGHLGETKTLLRLRERFWRPGLARATKTFISKCRTCLESKSRRRERVPVQSFPVCEVLGRIHCDVVGPIAQKSKSGNRYILTFVHPVTGFTPHYLVFGRDFRLPIDNALKKLPEYADLPDYVKDFQRRLDEATELAKERLHLHQQLRDEHYSNLPAAKRLQPGDLVFLNNPALEPDEAAKFHRPRKALYEVVEPKGEVVYKIRRRLPNPKARRDELVVHRRNLLLVPDADYTRTSDPEIKTHSSAEMHPRKPTKRIERSPPSDSEERRDIRRPRSGDMPVPSATLRPIGAAAGQFEPFGGPSDAARVPVHLRLGSRPASRLSAPMPSRRSPPPERREPTPVRRLQVASPRSFNAGSAAIRQEIDSGLARARQQLTAQPSAAPFYPQVIKREVKAEPTPPTEATEATEATAWRFVGPDLLLVPASPPNSISTPLLPTLAEDLWPESLEAGIQTDYTHVEDSLPLHGWQNLASELQAAYPPAPPNSPVSIASEGASSLPEYSWSHLAAELQAAFPLASARAGTTDAAVQTTGTGFELVGGSTDVYERRRMIEEATSRVAAWLIAAARDGTQPRPADWPELRWLRAFADEERQAVLDQAAVIAGPELVRSRHRPAARDVALAIAQEIAGRTPELPGVFAQRGPNF</sequence>
<dbReference type="InterPro" id="IPR036770">
    <property type="entry name" value="Ankyrin_rpt-contain_sf"/>
</dbReference>
<keyword evidence="2" id="KW-0677">Repeat</keyword>
<dbReference type="InterPro" id="IPR013762">
    <property type="entry name" value="Integrase-like_cat_sf"/>
</dbReference>
<dbReference type="PANTHER" id="PTHR24198:SF194">
    <property type="entry name" value="INVERSIN-A"/>
    <property type="match status" value="1"/>
</dbReference>
<accession>A0A1I8G338</accession>
<protein>
    <recommendedName>
        <fullName evidence="1">Cleavage and polyadenylation specificity factor subunit 4</fullName>
    </recommendedName>
</protein>
<feature type="repeat" description="ANK" evidence="5">
    <location>
        <begin position="155"/>
        <end position="187"/>
    </location>
</feature>
<dbReference type="PROSITE" id="PS50103">
    <property type="entry name" value="ZF_C3H1"/>
    <property type="match status" value="1"/>
</dbReference>
<dbReference type="PROSITE" id="PS50088">
    <property type="entry name" value="ANK_REPEAT"/>
    <property type="match status" value="4"/>
</dbReference>
<keyword evidence="3 5" id="KW-0040">ANK repeat</keyword>
<dbReference type="Proteomes" id="UP000095280">
    <property type="component" value="Unplaced"/>
</dbReference>
<dbReference type="SMART" id="SM00248">
    <property type="entry name" value="ANK"/>
    <property type="match status" value="8"/>
</dbReference>
<dbReference type="Pfam" id="PF12796">
    <property type="entry name" value="Ank_2"/>
    <property type="match status" value="2"/>
</dbReference>
<dbReference type="InterPro" id="IPR000313">
    <property type="entry name" value="PWWP_dom"/>
</dbReference>
<dbReference type="PROSITE" id="PS50297">
    <property type="entry name" value="ANK_REP_REGION"/>
    <property type="match status" value="4"/>
</dbReference>
<feature type="repeat" description="ANK" evidence="5">
    <location>
        <begin position="122"/>
        <end position="154"/>
    </location>
</feature>
<dbReference type="PROSITE" id="PS50158">
    <property type="entry name" value="ZF_CCHC"/>
    <property type="match status" value="1"/>
</dbReference>
<feature type="region of interest" description="Disordered" evidence="7">
    <location>
        <begin position="1730"/>
        <end position="1754"/>
    </location>
</feature>
<reference evidence="12" key="1">
    <citation type="submission" date="2016-11" db="UniProtKB">
        <authorList>
            <consortium name="WormBaseParasite"/>
        </authorList>
    </citation>
    <scope>IDENTIFICATION</scope>
</reference>
<feature type="region of interest" description="Disordered" evidence="7">
    <location>
        <begin position="3902"/>
        <end position="3929"/>
    </location>
</feature>
<feature type="compositionally biased region" description="Basic and acidic residues" evidence="7">
    <location>
        <begin position="4656"/>
        <end position="4665"/>
    </location>
</feature>
<evidence type="ECO:0000256" key="6">
    <source>
        <dbReference type="PROSITE-ProRule" id="PRU00723"/>
    </source>
</evidence>
<keyword evidence="6" id="KW-0479">Metal-binding</keyword>
<keyword evidence="4" id="KW-0233">DNA recombination</keyword>
<evidence type="ECO:0000256" key="3">
    <source>
        <dbReference type="ARBA" id="ARBA00023043"/>
    </source>
</evidence>
<dbReference type="PROSITE" id="PS50812">
    <property type="entry name" value="PWWP"/>
    <property type="match status" value="1"/>
</dbReference>
<dbReference type="GO" id="GO:0008270">
    <property type="term" value="F:zinc ion binding"/>
    <property type="evidence" value="ECO:0007669"/>
    <property type="project" value="UniProtKB-KW"/>
</dbReference>
<feature type="compositionally biased region" description="Low complexity" evidence="7">
    <location>
        <begin position="4640"/>
        <end position="4653"/>
    </location>
</feature>
<name>A0A1I8G338_9PLAT</name>
<feature type="compositionally biased region" description="Basic and acidic residues" evidence="7">
    <location>
        <begin position="4194"/>
        <end position="4203"/>
    </location>
</feature>
<proteinExistence type="predicted"/>
<feature type="zinc finger region" description="C3H1-type" evidence="6">
    <location>
        <begin position="1052"/>
        <end position="1079"/>
    </location>
</feature>
<dbReference type="GO" id="GO:0003677">
    <property type="term" value="F:DNA binding"/>
    <property type="evidence" value="ECO:0007669"/>
    <property type="project" value="InterPro"/>
</dbReference>
<feature type="repeat" description="ANK" evidence="5">
    <location>
        <begin position="89"/>
        <end position="121"/>
    </location>
</feature>
<dbReference type="Gene3D" id="2.30.30.140">
    <property type="match status" value="1"/>
</dbReference>
<dbReference type="GO" id="GO:0006310">
    <property type="term" value="P:DNA recombination"/>
    <property type="evidence" value="ECO:0007669"/>
    <property type="project" value="UniProtKB-KW"/>
</dbReference>
<organism evidence="11 12">
    <name type="scientific">Macrostomum lignano</name>
    <dbReference type="NCBI Taxonomy" id="282301"/>
    <lineage>
        <taxon>Eukaryota</taxon>
        <taxon>Metazoa</taxon>
        <taxon>Spiralia</taxon>
        <taxon>Lophotrochozoa</taxon>
        <taxon>Platyhelminthes</taxon>
        <taxon>Rhabditophora</taxon>
        <taxon>Macrostomorpha</taxon>
        <taxon>Macrostomida</taxon>
        <taxon>Macrostomidae</taxon>
        <taxon>Macrostomum</taxon>
    </lineage>
</organism>
<dbReference type="GO" id="GO:0010468">
    <property type="term" value="P:regulation of gene expression"/>
    <property type="evidence" value="ECO:0007669"/>
    <property type="project" value="UniProtKB-ARBA"/>
</dbReference>
<dbReference type="InterPro" id="IPR041588">
    <property type="entry name" value="Integrase_H2C2"/>
</dbReference>
<feature type="region of interest" description="Disordered" evidence="7">
    <location>
        <begin position="4164"/>
        <end position="4205"/>
    </location>
</feature>
<feature type="compositionally biased region" description="Low complexity" evidence="7">
    <location>
        <begin position="1730"/>
        <end position="1745"/>
    </location>
</feature>
<dbReference type="Pfam" id="PF00023">
    <property type="entry name" value="Ank"/>
    <property type="match status" value="1"/>
</dbReference>
<feature type="region of interest" description="Disordered" evidence="7">
    <location>
        <begin position="4083"/>
        <end position="4129"/>
    </location>
</feature>
<feature type="domain" description="PWWP" evidence="10">
    <location>
        <begin position="2354"/>
        <end position="2405"/>
    </location>
</feature>
<keyword evidence="6" id="KW-0862">Zinc</keyword>
<dbReference type="SUPFAM" id="SSF48403">
    <property type="entry name" value="Ankyrin repeat"/>
    <property type="match status" value="1"/>
</dbReference>
<evidence type="ECO:0000256" key="5">
    <source>
        <dbReference type="PROSITE-ProRule" id="PRU00023"/>
    </source>
</evidence>
<evidence type="ECO:0000259" key="10">
    <source>
        <dbReference type="PROSITE" id="PS50812"/>
    </source>
</evidence>
<dbReference type="InterPro" id="IPR043502">
    <property type="entry name" value="DNA/RNA_pol_sf"/>
</dbReference>
<feature type="region of interest" description="Disordered" evidence="7">
    <location>
        <begin position="2317"/>
        <end position="2338"/>
    </location>
</feature>
<dbReference type="Gene3D" id="1.25.40.20">
    <property type="entry name" value="Ankyrin repeat-containing domain"/>
    <property type="match status" value="3"/>
</dbReference>
<dbReference type="SMART" id="SM00343">
    <property type="entry name" value="ZnF_C2HC"/>
    <property type="match status" value="1"/>
</dbReference>
<dbReference type="SUPFAM" id="SSF56349">
    <property type="entry name" value="DNA breaking-rejoining enzymes"/>
    <property type="match status" value="1"/>
</dbReference>
<dbReference type="InterPro" id="IPR002110">
    <property type="entry name" value="Ankyrin_rpt"/>
</dbReference>
<keyword evidence="6" id="KW-0863">Zinc-finger</keyword>
<keyword evidence="11" id="KW-1185">Reference proteome</keyword>
<feature type="region of interest" description="Disordered" evidence="7">
    <location>
        <begin position="2199"/>
        <end position="2218"/>
    </location>
</feature>
<feature type="repeat" description="ANK" evidence="5">
    <location>
        <begin position="256"/>
        <end position="288"/>
    </location>
</feature>
<feature type="compositionally biased region" description="Basic and acidic residues" evidence="7">
    <location>
        <begin position="4558"/>
        <end position="4600"/>
    </location>
</feature>
<evidence type="ECO:0000256" key="1">
    <source>
        <dbReference type="ARBA" id="ARBA00016264"/>
    </source>
</evidence>
<dbReference type="SUPFAM" id="SSF63748">
    <property type="entry name" value="Tudor/PWWP/MBT"/>
    <property type="match status" value="1"/>
</dbReference>
<evidence type="ECO:0000256" key="4">
    <source>
        <dbReference type="ARBA" id="ARBA00023172"/>
    </source>
</evidence>
<feature type="region of interest" description="Disordered" evidence="7">
    <location>
        <begin position="3635"/>
        <end position="3663"/>
    </location>
</feature>
<dbReference type="FunFam" id="1.10.340.70:FF:000001">
    <property type="entry name" value="Retrovirus-related Pol polyprotein from transposon gypsy-like Protein"/>
    <property type="match status" value="1"/>
</dbReference>
<feature type="domain" description="C3H1-type" evidence="8">
    <location>
        <begin position="1052"/>
        <end position="1079"/>
    </location>
</feature>
<evidence type="ECO:0000256" key="7">
    <source>
        <dbReference type="SAM" id="MobiDB-lite"/>
    </source>
</evidence>
<feature type="compositionally biased region" description="Gly residues" evidence="7">
    <location>
        <begin position="828"/>
        <end position="840"/>
    </location>
</feature>
<dbReference type="Gene3D" id="1.10.443.10">
    <property type="entry name" value="Intergrase catalytic core"/>
    <property type="match status" value="1"/>
</dbReference>
<feature type="domain" description="CCHC-type" evidence="9">
    <location>
        <begin position="3593"/>
        <end position="3607"/>
    </location>
</feature>
<feature type="region of interest" description="Disordered" evidence="7">
    <location>
        <begin position="788"/>
        <end position="841"/>
    </location>
</feature>
<dbReference type="GO" id="GO:0015074">
    <property type="term" value="P:DNA integration"/>
    <property type="evidence" value="ECO:0007669"/>
    <property type="project" value="InterPro"/>
</dbReference>
<evidence type="ECO:0000259" key="8">
    <source>
        <dbReference type="PROSITE" id="PS50103"/>
    </source>
</evidence>
<feature type="region of interest" description="Disordered" evidence="7">
    <location>
        <begin position="3307"/>
        <end position="3328"/>
    </location>
</feature>
<evidence type="ECO:0000256" key="2">
    <source>
        <dbReference type="ARBA" id="ARBA00022737"/>
    </source>
</evidence>
<evidence type="ECO:0000313" key="11">
    <source>
        <dbReference type="Proteomes" id="UP000095280"/>
    </source>
</evidence>